<keyword evidence="6 12" id="KW-0408">Iron</keyword>
<dbReference type="SUPFAM" id="SSF102114">
    <property type="entry name" value="Radical SAM enzymes"/>
    <property type="match status" value="1"/>
</dbReference>
<accession>A0A2K1P6X8</accession>
<dbReference type="AlphaFoldDB" id="A0A2K1P6X8"/>
<dbReference type="RefSeq" id="WP_103079393.1">
    <property type="nucleotide sequence ID" value="NZ_AZRM01000055.1"/>
</dbReference>
<dbReference type="FunFam" id="3.80.30.20:FF:000001">
    <property type="entry name" value="tRNA-2-methylthio-N(6)-dimethylallyladenosine synthase 2"/>
    <property type="match status" value="1"/>
</dbReference>
<comment type="similarity">
    <text evidence="12">Belongs to the methylthiotransferase family. MiaB subfamily.</text>
</comment>
<evidence type="ECO:0000256" key="10">
    <source>
        <dbReference type="ARBA" id="ARBA00080698"/>
    </source>
</evidence>
<evidence type="ECO:0000256" key="5">
    <source>
        <dbReference type="ARBA" id="ARBA00022723"/>
    </source>
</evidence>
<name>A0A2K1P6X8_9BACT</name>
<evidence type="ECO:0000256" key="3">
    <source>
        <dbReference type="ARBA" id="ARBA00022679"/>
    </source>
</evidence>
<dbReference type="Gene3D" id="3.80.30.20">
    <property type="entry name" value="tm_1862 like domain"/>
    <property type="match status" value="1"/>
</dbReference>
<dbReference type="FunFam" id="3.40.50.12160:FF:000003">
    <property type="entry name" value="CDK5 regulatory subunit-associated protein 1"/>
    <property type="match status" value="1"/>
</dbReference>
<dbReference type="Pfam" id="PF01938">
    <property type="entry name" value="TRAM"/>
    <property type="match status" value="1"/>
</dbReference>
<dbReference type="InterPro" id="IPR002792">
    <property type="entry name" value="TRAM_dom"/>
</dbReference>
<evidence type="ECO:0000256" key="8">
    <source>
        <dbReference type="ARBA" id="ARBA00033765"/>
    </source>
</evidence>
<feature type="binding site" evidence="12">
    <location>
        <position position="157"/>
    </location>
    <ligand>
        <name>[4Fe-4S] cluster</name>
        <dbReference type="ChEBI" id="CHEBI:49883"/>
        <label>2</label>
        <note>4Fe-4S-S-AdoMet</note>
    </ligand>
</feature>
<dbReference type="PROSITE" id="PS01278">
    <property type="entry name" value="MTTASE_RADICAL"/>
    <property type="match status" value="1"/>
</dbReference>
<comment type="catalytic activity">
    <reaction evidence="12">
        <text>N(6)-dimethylallyladenosine(37) in tRNA + (sulfur carrier)-SH + AH2 + 2 S-adenosyl-L-methionine = 2-methylsulfanyl-N(6)-dimethylallyladenosine(37) in tRNA + (sulfur carrier)-H + 5'-deoxyadenosine + L-methionine + A + S-adenosyl-L-homocysteine + 2 H(+)</text>
        <dbReference type="Rhea" id="RHEA:37067"/>
        <dbReference type="Rhea" id="RHEA-COMP:10375"/>
        <dbReference type="Rhea" id="RHEA-COMP:10376"/>
        <dbReference type="Rhea" id="RHEA-COMP:14737"/>
        <dbReference type="Rhea" id="RHEA-COMP:14739"/>
        <dbReference type="ChEBI" id="CHEBI:13193"/>
        <dbReference type="ChEBI" id="CHEBI:15378"/>
        <dbReference type="ChEBI" id="CHEBI:17319"/>
        <dbReference type="ChEBI" id="CHEBI:17499"/>
        <dbReference type="ChEBI" id="CHEBI:29917"/>
        <dbReference type="ChEBI" id="CHEBI:57844"/>
        <dbReference type="ChEBI" id="CHEBI:57856"/>
        <dbReference type="ChEBI" id="CHEBI:59789"/>
        <dbReference type="ChEBI" id="CHEBI:64428"/>
        <dbReference type="ChEBI" id="CHEBI:74415"/>
        <dbReference type="ChEBI" id="CHEBI:74417"/>
        <dbReference type="EC" id="2.8.4.3"/>
    </reaction>
</comment>
<evidence type="ECO:0000256" key="2">
    <source>
        <dbReference type="ARBA" id="ARBA00022485"/>
    </source>
</evidence>
<dbReference type="InterPro" id="IPR020612">
    <property type="entry name" value="Methylthiotransferase_CS"/>
</dbReference>
<evidence type="ECO:0000313" key="17">
    <source>
        <dbReference type="Proteomes" id="UP000236199"/>
    </source>
</evidence>
<comment type="cofactor">
    <cofactor evidence="12">
        <name>[4Fe-4S] cluster</name>
        <dbReference type="ChEBI" id="CHEBI:49883"/>
    </cofactor>
    <text evidence="12">Binds 2 [4Fe-4S] clusters. One cluster is coordinated with 3 cysteines and an exchangeable S-adenosyl-L-methionine.</text>
</comment>
<dbReference type="PROSITE" id="PS50926">
    <property type="entry name" value="TRAM"/>
    <property type="match status" value="1"/>
</dbReference>
<dbReference type="Pfam" id="PF00919">
    <property type="entry name" value="UPF0004"/>
    <property type="match status" value="1"/>
</dbReference>
<feature type="domain" description="TRAM" evidence="13">
    <location>
        <begin position="369"/>
        <end position="436"/>
    </location>
</feature>
<feature type="binding site" evidence="12">
    <location>
        <position position="46"/>
    </location>
    <ligand>
        <name>[4Fe-4S] cluster</name>
        <dbReference type="ChEBI" id="CHEBI:49883"/>
        <label>1</label>
    </ligand>
</feature>
<organism evidence="16 17">
    <name type="scientific">Petrotoga miotherma DSM 10691</name>
    <dbReference type="NCBI Taxonomy" id="1434326"/>
    <lineage>
        <taxon>Bacteria</taxon>
        <taxon>Thermotogati</taxon>
        <taxon>Thermotogota</taxon>
        <taxon>Thermotogae</taxon>
        <taxon>Petrotogales</taxon>
        <taxon>Petrotogaceae</taxon>
        <taxon>Petrotoga</taxon>
    </lineage>
</organism>
<dbReference type="InterPro" id="IPR013848">
    <property type="entry name" value="Methylthiotransferase_N"/>
</dbReference>
<keyword evidence="12" id="KW-0819">tRNA processing</keyword>
<dbReference type="InterPro" id="IPR007197">
    <property type="entry name" value="rSAM"/>
</dbReference>
<evidence type="ECO:0000256" key="12">
    <source>
        <dbReference type="HAMAP-Rule" id="MF_01864"/>
    </source>
</evidence>
<dbReference type="HAMAP" id="MF_01864">
    <property type="entry name" value="tRNA_metthiotr_MiaB"/>
    <property type="match status" value="1"/>
</dbReference>
<gene>
    <name evidence="12" type="primary">miaB</name>
    <name evidence="16" type="ORF">X928_09120</name>
</gene>
<feature type="binding site" evidence="12">
    <location>
        <position position="10"/>
    </location>
    <ligand>
        <name>[4Fe-4S] cluster</name>
        <dbReference type="ChEBI" id="CHEBI:49883"/>
        <label>1</label>
    </ligand>
</feature>
<evidence type="ECO:0000256" key="7">
    <source>
        <dbReference type="ARBA" id="ARBA00023014"/>
    </source>
</evidence>
<evidence type="ECO:0000256" key="9">
    <source>
        <dbReference type="ARBA" id="ARBA00068570"/>
    </source>
</evidence>
<keyword evidence="17" id="KW-1185">Reference proteome</keyword>
<dbReference type="EMBL" id="AZRM01000055">
    <property type="protein sequence ID" value="PNR98554.1"/>
    <property type="molecule type" value="Genomic_DNA"/>
</dbReference>
<dbReference type="InterPro" id="IPR006638">
    <property type="entry name" value="Elp3/MiaA/NifB-like_rSAM"/>
</dbReference>
<evidence type="ECO:0000256" key="4">
    <source>
        <dbReference type="ARBA" id="ARBA00022691"/>
    </source>
</evidence>
<dbReference type="SFLD" id="SFLDS00029">
    <property type="entry name" value="Radical_SAM"/>
    <property type="match status" value="1"/>
</dbReference>
<feature type="binding site" evidence="12">
    <location>
        <position position="80"/>
    </location>
    <ligand>
        <name>[4Fe-4S] cluster</name>
        <dbReference type="ChEBI" id="CHEBI:49883"/>
        <label>1</label>
    </ligand>
</feature>
<evidence type="ECO:0000259" key="13">
    <source>
        <dbReference type="PROSITE" id="PS50926"/>
    </source>
</evidence>
<dbReference type="NCBIfam" id="TIGR01574">
    <property type="entry name" value="miaB-methiolase"/>
    <property type="match status" value="1"/>
</dbReference>
<dbReference type="InterPro" id="IPR038135">
    <property type="entry name" value="Methylthiotransferase_N_sf"/>
</dbReference>
<protein>
    <recommendedName>
        <fullName evidence="9 12">tRNA-2-methylthio-N(6)-dimethylallyladenosine synthase</fullName>
        <ecNumber evidence="8 12">2.8.4.3</ecNumber>
    </recommendedName>
    <alternativeName>
        <fullName evidence="11 12">(Dimethylallyl)adenosine tRNA methylthiotransferase MiaB</fullName>
    </alternativeName>
    <alternativeName>
        <fullName evidence="10 12">tRNA-i(6)A37 methylthiotransferase</fullName>
    </alternativeName>
</protein>
<sequence>MKFYIRTFGCQMNINESEIMAGLLKEEGFEWTENPKEADIILINSCAVREKAENKMYGAIGGYGKLKDENKNLILGVGGCSAEKEREHLLERFKKVDFVFGTRNVIDIANLIKRALNGERFADFSDKLNDVSYDIPKMTSSKHHAWITIIYGCNKYCTYCIVPYTRGFEKSRPMEDIIKEVESYAKKGYKEITFLGQNVDSYGKDFGDKKSKLDLLIQKAAEFDSIKRIWFLTSYPSDITDSLIQTVANEEKAANYFHLPAQSGSNKILKAMNRKYTKEEFVELVNKIKKEVANVTISSDFITGFPSETEEDFEETVDLIKQCRFERINIAEYSPREGTIAYKYQKNDVPKHIKNKRLQYLMELQKRINLEENEKYLEQEVVIIQEGKAGKNGTYMGRTMNNKLIIFESNEELNGEFLKVKINKITPGPLYGEVVNTICTNV</sequence>
<dbReference type="GO" id="GO:0046872">
    <property type="term" value="F:metal ion binding"/>
    <property type="evidence" value="ECO:0007669"/>
    <property type="project" value="UniProtKB-KW"/>
</dbReference>
<dbReference type="InterPro" id="IPR023404">
    <property type="entry name" value="rSAM_horseshoe"/>
</dbReference>
<keyword evidence="5 12" id="KW-0479">Metal-binding</keyword>
<dbReference type="GO" id="GO:0005829">
    <property type="term" value="C:cytosol"/>
    <property type="evidence" value="ECO:0007669"/>
    <property type="project" value="TreeGrafter"/>
</dbReference>
<dbReference type="SFLD" id="SFLDG01061">
    <property type="entry name" value="methylthiotransferase"/>
    <property type="match status" value="1"/>
</dbReference>
<keyword evidence="4 12" id="KW-0949">S-adenosyl-L-methionine</keyword>
<dbReference type="SMART" id="SM00729">
    <property type="entry name" value="Elp3"/>
    <property type="match status" value="1"/>
</dbReference>
<keyword evidence="12" id="KW-0963">Cytoplasm</keyword>
<keyword evidence="2 12" id="KW-0004">4Fe-4S</keyword>
<feature type="binding site" evidence="12">
    <location>
        <position position="160"/>
    </location>
    <ligand>
        <name>[4Fe-4S] cluster</name>
        <dbReference type="ChEBI" id="CHEBI:49883"/>
        <label>2</label>
        <note>4Fe-4S-S-AdoMet</note>
    </ligand>
</feature>
<dbReference type="NCBIfam" id="TIGR00089">
    <property type="entry name" value="MiaB/RimO family radical SAM methylthiotransferase"/>
    <property type="match status" value="1"/>
</dbReference>
<comment type="subcellular location">
    <subcellularLocation>
        <location evidence="12">Cytoplasm</location>
    </subcellularLocation>
</comment>
<evidence type="ECO:0000313" key="16">
    <source>
        <dbReference type="EMBL" id="PNR98554.1"/>
    </source>
</evidence>
<dbReference type="InterPro" id="IPR006463">
    <property type="entry name" value="MiaB_methiolase"/>
</dbReference>
<feature type="binding site" evidence="12">
    <location>
        <position position="153"/>
    </location>
    <ligand>
        <name>[4Fe-4S] cluster</name>
        <dbReference type="ChEBI" id="CHEBI:49883"/>
        <label>2</label>
        <note>4Fe-4S-S-AdoMet</note>
    </ligand>
</feature>
<dbReference type="PANTHER" id="PTHR43020">
    <property type="entry name" value="CDK5 REGULATORY SUBUNIT-ASSOCIATED PROTEIN 1"/>
    <property type="match status" value="1"/>
</dbReference>
<proteinExistence type="inferred from homology"/>
<comment type="caution">
    <text evidence="16">The sequence shown here is derived from an EMBL/GenBank/DDBJ whole genome shotgun (WGS) entry which is preliminary data.</text>
</comment>
<feature type="domain" description="MTTase N-terminal" evidence="14">
    <location>
        <begin position="1"/>
        <end position="117"/>
    </location>
</feature>
<dbReference type="Pfam" id="PF04055">
    <property type="entry name" value="Radical_SAM"/>
    <property type="match status" value="1"/>
</dbReference>
<dbReference type="CDD" id="cd01335">
    <property type="entry name" value="Radical_SAM"/>
    <property type="match status" value="1"/>
</dbReference>
<evidence type="ECO:0000259" key="15">
    <source>
        <dbReference type="PROSITE" id="PS51918"/>
    </source>
</evidence>
<dbReference type="PANTHER" id="PTHR43020:SF2">
    <property type="entry name" value="MITOCHONDRIAL TRNA METHYLTHIOTRANSFERASE CDK5RAP1"/>
    <property type="match status" value="1"/>
</dbReference>
<feature type="domain" description="Radical SAM core" evidence="15">
    <location>
        <begin position="139"/>
        <end position="371"/>
    </location>
</feature>
<comment type="subunit">
    <text evidence="12">Monomer.</text>
</comment>
<dbReference type="InterPro" id="IPR058240">
    <property type="entry name" value="rSAM_sf"/>
</dbReference>
<evidence type="ECO:0000256" key="11">
    <source>
        <dbReference type="ARBA" id="ARBA00081141"/>
    </source>
</evidence>
<dbReference type="PROSITE" id="PS51449">
    <property type="entry name" value="MTTASE_N"/>
    <property type="match status" value="1"/>
</dbReference>
<dbReference type="OrthoDB" id="9805215at2"/>
<dbReference type="Gene3D" id="3.40.50.12160">
    <property type="entry name" value="Methylthiotransferase, N-terminal domain"/>
    <property type="match status" value="1"/>
</dbReference>
<dbReference type="SFLD" id="SFLDG01082">
    <property type="entry name" value="B12-binding_domain_containing"/>
    <property type="match status" value="1"/>
</dbReference>
<keyword evidence="3 12" id="KW-0808">Transferase</keyword>
<dbReference type="GO" id="GO:0035597">
    <property type="term" value="F:tRNA-2-methylthio-N(6)-dimethylallyladenosine(37) synthase activity"/>
    <property type="evidence" value="ECO:0007669"/>
    <property type="project" value="UniProtKB-EC"/>
</dbReference>
<dbReference type="PROSITE" id="PS51918">
    <property type="entry name" value="RADICAL_SAM"/>
    <property type="match status" value="1"/>
</dbReference>
<evidence type="ECO:0000256" key="1">
    <source>
        <dbReference type="ARBA" id="ARBA00003234"/>
    </source>
</evidence>
<dbReference type="SFLD" id="SFLDF00273">
    <property type="entry name" value="(dimethylallyl)adenosine_tRNA"/>
    <property type="match status" value="1"/>
</dbReference>
<dbReference type="InterPro" id="IPR005839">
    <property type="entry name" value="Methylthiotransferase"/>
</dbReference>
<dbReference type="Proteomes" id="UP000236199">
    <property type="component" value="Unassembled WGS sequence"/>
</dbReference>
<evidence type="ECO:0000259" key="14">
    <source>
        <dbReference type="PROSITE" id="PS51449"/>
    </source>
</evidence>
<keyword evidence="7 12" id="KW-0411">Iron-sulfur</keyword>
<dbReference type="EC" id="2.8.4.3" evidence="8 12"/>
<comment type="function">
    <text evidence="1 12">Catalyzes the methylthiolation of N6-(dimethylallyl)adenosine (i(6)A), leading to the formation of 2-methylthio-N6-(dimethylallyl)adenosine (ms(2)i(6)A) at position 37 in tRNAs that read codons beginning with uridine.</text>
</comment>
<reference evidence="16 17" key="1">
    <citation type="submission" date="2013-12" db="EMBL/GenBank/DDBJ databases">
        <title>Comparative genomics of Petrotoga isolates.</title>
        <authorList>
            <person name="Nesbo C.L."/>
            <person name="Charchuk R."/>
            <person name="Chow K."/>
        </authorList>
    </citation>
    <scope>NUCLEOTIDE SEQUENCE [LARGE SCALE GENOMIC DNA]</scope>
    <source>
        <strain evidence="16 17">DSM 10691</strain>
    </source>
</reference>
<evidence type="ECO:0000256" key="6">
    <source>
        <dbReference type="ARBA" id="ARBA00023004"/>
    </source>
</evidence>
<dbReference type="GO" id="GO:0051539">
    <property type="term" value="F:4 iron, 4 sulfur cluster binding"/>
    <property type="evidence" value="ECO:0007669"/>
    <property type="project" value="UniProtKB-UniRule"/>
</dbReference>